<sequence>MFLNNTSGEVLHNTAIPTHRKVGKGTLYNTSGEVLHNTAIPAGHVKVSPVIALEPNALLPIPDNNADMRFLGEAVSSYMAWPTHLVALDKILKKHKGNDKKILKNESITSPEKLP</sequence>
<accession>A0A3Q7YBV5</accession>
<evidence type="ECO:0000313" key="3">
    <source>
        <dbReference type="RefSeq" id="XP_027186890.1"/>
    </source>
</evidence>
<reference evidence="3" key="1">
    <citation type="submission" date="2025-08" db="UniProtKB">
        <authorList>
            <consortium name="RefSeq"/>
        </authorList>
    </citation>
    <scope>IDENTIFICATION</scope>
    <source>
        <tissue evidence="3">Etiolated seedlings</tissue>
    </source>
</reference>
<dbReference type="AlphaFoldDB" id="A0A3Q7YBV5"/>
<keyword evidence="2" id="KW-1185">Reference proteome</keyword>
<dbReference type="InterPro" id="IPR058352">
    <property type="entry name" value="DUF8039"/>
</dbReference>
<name>A0A3Q7YBV5_CICAR</name>
<feature type="domain" description="DUF8039" evidence="1">
    <location>
        <begin position="17"/>
        <end position="88"/>
    </location>
</feature>
<proteinExistence type="predicted"/>
<dbReference type="Pfam" id="PF26133">
    <property type="entry name" value="DUF8039"/>
    <property type="match status" value="1"/>
</dbReference>
<dbReference type="RefSeq" id="XP_027186890.1">
    <property type="nucleotide sequence ID" value="XM_027331089.1"/>
</dbReference>
<evidence type="ECO:0000313" key="2">
    <source>
        <dbReference type="Proteomes" id="UP000087171"/>
    </source>
</evidence>
<gene>
    <name evidence="3" type="primary">LOC113784844</name>
</gene>
<evidence type="ECO:0000259" key="1">
    <source>
        <dbReference type="Pfam" id="PF26133"/>
    </source>
</evidence>
<protein>
    <submittedName>
        <fullName evidence="3">Uncharacterized protein LOC113784844</fullName>
    </submittedName>
</protein>
<dbReference type="OrthoDB" id="1426731at2759"/>
<organism evidence="2 3">
    <name type="scientific">Cicer arietinum</name>
    <name type="common">Chickpea</name>
    <name type="synonym">Garbanzo</name>
    <dbReference type="NCBI Taxonomy" id="3827"/>
    <lineage>
        <taxon>Eukaryota</taxon>
        <taxon>Viridiplantae</taxon>
        <taxon>Streptophyta</taxon>
        <taxon>Embryophyta</taxon>
        <taxon>Tracheophyta</taxon>
        <taxon>Spermatophyta</taxon>
        <taxon>Magnoliopsida</taxon>
        <taxon>eudicotyledons</taxon>
        <taxon>Gunneridae</taxon>
        <taxon>Pentapetalae</taxon>
        <taxon>rosids</taxon>
        <taxon>fabids</taxon>
        <taxon>Fabales</taxon>
        <taxon>Fabaceae</taxon>
        <taxon>Papilionoideae</taxon>
        <taxon>50 kb inversion clade</taxon>
        <taxon>NPAAA clade</taxon>
        <taxon>Hologalegina</taxon>
        <taxon>IRL clade</taxon>
        <taxon>Cicereae</taxon>
        <taxon>Cicer</taxon>
    </lineage>
</organism>
<dbReference type="Proteomes" id="UP000087171">
    <property type="component" value="Unplaced"/>
</dbReference>